<gene>
    <name evidence="2" type="ORF">C1SCF055_LOCUS15484</name>
</gene>
<evidence type="ECO:0000256" key="1">
    <source>
        <dbReference type="SAM" id="MobiDB-lite"/>
    </source>
</evidence>
<sequence>RQYCDFKAWTDVTYIRRETGTMLEGNSTPAVKIFADALEEKEREKLNGKAGFKKAGLKLHPDRFLRMELTEKEKEEKTKEFKYLVNCKDSLKGPDGKELTLNQKEHRDSL</sequence>
<accession>A0A9P1CDH3</accession>
<protein>
    <submittedName>
        <fullName evidence="2">Uncharacterized protein</fullName>
    </submittedName>
</protein>
<evidence type="ECO:0000313" key="3">
    <source>
        <dbReference type="EMBL" id="CAL1141661.1"/>
    </source>
</evidence>
<reference evidence="3" key="2">
    <citation type="submission" date="2024-04" db="EMBL/GenBank/DDBJ databases">
        <authorList>
            <person name="Chen Y."/>
            <person name="Shah S."/>
            <person name="Dougan E. K."/>
            <person name="Thang M."/>
            <person name="Chan C."/>
        </authorList>
    </citation>
    <scope>NUCLEOTIDE SEQUENCE [LARGE SCALE GENOMIC DNA]</scope>
</reference>
<dbReference type="AlphaFoldDB" id="A0A9P1CDH3"/>
<evidence type="ECO:0000313" key="2">
    <source>
        <dbReference type="EMBL" id="CAI3988286.1"/>
    </source>
</evidence>
<feature type="non-terminal residue" evidence="2">
    <location>
        <position position="1"/>
    </location>
</feature>
<reference evidence="2" key="1">
    <citation type="submission" date="2022-10" db="EMBL/GenBank/DDBJ databases">
        <authorList>
            <person name="Chen Y."/>
            <person name="Dougan E. K."/>
            <person name="Chan C."/>
            <person name="Rhodes N."/>
            <person name="Thang M."/>
        </authorList>
    </citation>
    <scope>NUCLEOTIDE SEQUENCE</scope>
</reference>
<proteinExistence type="predicted"/>
<name>A0A9P1CDH3_9DINO</name>
<feature type="non-terminal residue" evidence="2">
    <location>
        <position position="110"/>
    </location>
</feature>
<dbReference type="EMBL" id="CAMXCT030001249">
    <property type="protein sequence ID" value="CAL4775598.1"/>
    <property type="molecule type" value="Genomic_DNA"/>
</dbReference>
<organism evidence="2">
    <name type="scientific">Cladocopium goreaui</name>
    <dbReference type="NCBI Taxonomy" id="2562237"/>
    <lineage>
        <taxon>Eukaryota</taxon>
        <taxon>Sar</taxon>
        <taxon>Alveolata</taxon>
        <taxon>Dinophyceae</taxon>
        <taxon>Suessiales</taxon>
        <taxon>Symbiodiniaceae</taxon>
        <taxon>Cladocopium</taxon>
    </lineage>
</organism>
<evidence type="ECO:0000313" key="4">
    <source>
        <dbReference type="Proteomes" id="UP001152797"/>
    </source>
</evidence>
<comment type="caution">
    <text evidence="2">The sequence shown here is derived from an EMBL/GenBank/DDBJ whole genome shotgun (WGS) entry which is preliminary data.</text>
</comment>
<keyword evidence="4" id="KW-1185">Reference proteome</keyword>
<dbReference type="EMBL" id="CAMXCT010001249">
    <property type="protein sequence ID" value="CAI3988286.1"/>
    <property type="molecule type" value="Genomic_DNA"/>
</dbReference>
<dbReference type="Proteomes" id="UP001152797">
    <property type="component" value="Unassembled WGS sequence"/>
</dbReference>
<dbReference type="EMBL" id="CAMXCT020001249">
    <property type="protein sequence ID" value="CAL1141661.1"/>
    <property type="molecule type" value="Genomic_DNA"/>
</dbReference>
<feature type="region of interest" description="Disordered" evidence="1">
    <location>
        <begin position="91"/>
        <end position="110"/>
    </location>
</feature>